<proteinExistence type="inferred from homology"/>
<comment type="cofactor">
    <cofactor evidence="1">
        <name>Zn(2+)</name>
        <dbReference type="ChEBI" id="CHEBI:29105"/>
    </cofactor>
</comment>
<evidence type="ECO:0000256" key="5">
    <source>
        <dbReference type="ARBA" id="ARBA00022833"/>
    </source>
</evidence>
<evidence type="ECO:0000256" key="6">
    <source>
        <dbReference type="ARBA" id="ARBA00023002"/>
    </source>
</evidence>
<evidence type="ECO:0000256" key="4">
    <source>
        <dbReference type="ARBA" id="ARBA00022723"/>
    </source>
</evidence>
<comment type="similarity">
    <text evidence="2">Belongs to the MsrB Met sulfoxide reductase family.</text>
</comment>
<dbReference type="KEGG" id="smam:Mal15_35710"/>
<dbReference type="FunFam" id="2.170.150.20:FF:000001">
    <property type="entry name" value="Peptide methionine sulfoxide reductase MsrB"/>
    <property type="match status" value="1"/>
</dbReference>
<keyword evidence="6 11" id="KW-0560">Oxidoreductase</keyword>
<accession>A0A5B9MHG7</accession>
<evidence type="ECO:0000259" key="10">
    <source>
        <dbReference type="PROSITE" id="PS51790"/>
    </source>
</evidence>
<keyword evidence="4" id="KW-0479">Metal-binding</keyword>
<dbReference type="GO" id="GO:0033743">
    <property type="term" value="F:peptide-methionine (R)-S-oxide reductase activity"/>
    <property type="evidence" value="ECO:0007669"/>
    <property type="project" value="UniProtKB-EC"/>
</dbReference>
<dbReference type="PANTHER" id="PTHR10173:SF52">
    <property type="entry name" value="METHIONINE-R-SULFOXIDE REDUCTASE B1"/>
    <property type="match status" value="1"/>
</dbReference>
<comment type="catalytic activity">
    <reaction evidence="7">
        <text>L-methionyl-[protein] + [thioredoxin]-disulfide + H2O = L-methionyl-(R)-S-oxide-[protein] + [thioredoxin]-dithiol</text>
        <dbReference type="Rhea" id="RHEA:24164"/>
        <dbReference type="Rhea" id="RHEA-COMP:10698"/>
        <dbReference type="Rhea" id="RHEA-COMP:10700"/>
        <dbReference type="Rhea" id="RHEA-COMP:12313"/>
        <dbReference type="Rhea" id="RHEA-COMP:12314"/>
        <dbReference type="ChEBI" id="CHEBI:15377"/>
        <dbReference type="ChEBI" id="CHEBI:16044"/>
        <dbReference type="ChEBI" id="CHEBI:29950"/>
        <dbReference type="ChEBI" id="CHEBI:45764"/>
        <dbReference type="ChEBI" id="CHEBI:50058"/>
        <dbReference type="EC" id="1.8.4.12"/>
    </reaction>
</comment>
<protein>
    <recommendedName>
        <fullName evidence="3">peptide-methionine (R)-S-oxide reductase</fullName>
        <ecNumber evidence="3">1.8.4.12</ecNumber>
    </recommendedName>
</protein>
<feature type="region of interest" description="Disordered" evidence="8">
    <location>
        <begin position="193"/>
        <end position="212"/>
    </location>
</feature>
<evidence type="ECO:0000313" key="12">
    <source>
        <dbReference type="Proteomes" id="UP000321353"/>
    </source>
</evidence>
<evidence type="ECO:0000256" key="1">
    <source>
        <dbReference type="ARBA" id="ARBA00001947"/>
    </source>
</evidence>
<dbReference type="Proteomes" id="UP000321353">
    <property type="component" value="Chromosome"/>
</dbReference>
<organism evidence="11 12">
    <name type="scientific">Stieleria maiorica</name>
    <dbReference type="NCBI Taxonomy" id="2795974"/>
    <lineage>
        <taxon>Bacteria</taxon>
        <taxon>Pseudomonadati</taxon>
        <taxon>Planctomycetota</taxon>
        <taxon>Planctomycetia</taxon>
        <taxon>Pirellulales</taxon>
        <taxon>Pirellulaceae</taxon>
        <taxon>Stieleria</taxon>
    </lineage>
</organism>
<dbReference type="PANTHER" id="PTHR10173">
    <property type="entry name" value="METHIONINE SULFOXIDE REDUCTASE"/>
    <property type="match status" value="1"/>
</dbReference>
<dbReference type="Gene3D" id="2.170.150.20">
    <property type="entry name" value="Peptide methionine sulfoxide reductase"/>
    <property type="match status" value="1"/>
</dbReference>
<evidence type="ECO:0000256" key="8">
    <source>
        <dbReference type="SAM" id="MobiDB-lite"/>
    </source>
</evidence>
<dbReference type="NCBIfam" id="TIGR00357">
    <property type="entry name" value="peptide-methionine (R)-S-oxide reductase MsrB"/>
    <property type="match status" value="1"/>
</dbReference>
<dbReference type="RefSeq" id="WP_147868893.1">
    <property type="nucleotide sequence ID" value="NZ_CP036264.1"/>
</dbReference>
<dbReference type="GO" id="GO:0030091">
    <property type="term" value="P:protein repair"/>
    <property type="evidence" value="ECO:0007669"/>
    <property type="project" value="InterPro"/>
</dbReference>
<evidence type="ECO:0000256" key="2">
    <source>
        <dbReference type="ARBA" id="ARBA00007174"/>
    </source>
</evidence>
<feature type="compositionally biased region" description="Low complexity" evidence="8">
    <location>
        <begin position="202"/>
        <end position="212"/>
    </location>
</feature>
<dbReference type="EC" id="1.8.4.12" evidence="3"/>
<dbReference type="InterPro" id="IPR011057">
    <property type="entry name" value="Mss4-like_sf"/>
</dbReference>
<evidence type="ECO:0000313" key="11">
    <source>
        <dbReference type="EMBL" id="QEF99506.1"/>
    </source>
</evidence>
<keyword evidence="9" id="KW-0812">Transmembrane</keyword>
<dbReference type="PROSITE" id="PS51790">
    <property type="entry name" value="MSRB"/>
    <property type="match status" value="1"/>
</dbReference>
<feature type="transmembrane region" description="Helical" evidence="9">
    <location>
        <begin position="12"/>
        <end position="31"/>
    </location>
</feature>
<keyword evidence="5" id="KW-0862">Zinc</keyword>
<dbReference type="GO" id="GO:0005737">
    <property type="term" value="C:cytoplasm"/>
    <property type="evidence" value="ECO:0007669"/>
    <property type="project" value="TreeGrafter"/>
</dbReference>
<keyword evidence="9" id="KW-1133">Transmembrane helix</keyword>
<dbReference type="GO" id="GO:0046872">
    <property type="term" value="F:metal ion binding"/>
    <property type="evidence" value="ECO:0007669"/>
    <property type="project" value="UniProtKB-KW"/>
</dbReference>
<dbReference type="InterPro" id="IPR028427">
    <property type="entry name" value="Met_Sox_Rdtase_MsrB"/>
</dbReference>
<gene>
    <name evidence="11" type="primary">msrB_2</name>
    <name evidence="11" type="ORF">Mal15_35710</name>
</gene>
<evidence type="ECO:0000256" key="3">
    <source>
        <dbReference type="ARBA" id="ARBA00012499"/>
    </source>
</evidence>
<dbReference type="AlphaFoldDB" id="A0A5B9MHG7"/>
<evidence type="ECO:0000256" key="7">
    <source>
        <dbReference type="ARBA" id="ARBA00048488"/>
    </source>
</evidence>
<name>A0A5B9MHG7_9BACT</name>
<dbReference type="Pfam" id="PF01641">
    <property type="entry name" value="SelR"/>
    <property type="match status" value="1"/>
</dbReference>
<dbReference type="SUPFAM" id="SSF51316">
    <property type="entry name" value="Mss4-like"/>
    <property type="match status" value="1"/>
</dbReference>
<feature type="region of interest" description="Disordered" evidence="8">
    <location>
        <begin position="31"/>
        <end position="71"/>
    </location>
</feature>
<evidence type="ECO:0000256" key="9">
    <source>
        <dbReference type="SAM" id="Phobius"/>
    </source>
</evidence>
<reference evidence="11 12" key="1">
    <citation type="submission" date="2019-02" db="EMBL/GenBank/DDBJ databases">
        <title>Planctomycetal bacteria perform biofilm scaping via a novel small molecule.</title>
        <authorList>
            <person name="Jeske O."/>
            <person name="Boedeker C."/>
            <person name="Wiegand S."/>
            <person name="Breitling P."/>
            <person name="Kallscheuer N."/>
            <person name="Jogler M."/>
            <person name="Rohde M."/>
            <person name="Petersen J."/>
            <person name="Medema M.H."/>
            <person name="Surup F."/>
            <person name="Jogler C."/>
        </authorList>
    </citation>
    <scope>NUCLEOTIDE SEQUENCE [LARGE SCALE GENOMIC DNA]</scope>
    <source>
        <strain evidence="11 12">Mal15</strain>
    </source>
</reference>
<keyword evidence="12" id="KW-1185">Reference proteome</keyword>
<keyword evidence="9" id="KW-0472">Membrane</keyword>
<feature type="domain" description="MsrB" evidence="10">
    <location>
        <begin position="72"/>
        <end position="195"/>
    </location>
</feature>
<dbReference type="InterPro" id="IPR002579">
    <property type="entry name" value="Met_Sox_Rdtase_MsrB_dom"/>
</dbReference>
<dbReference type="EMBL" id="CP036264">
    <property type="protein sequence ID" value="QEF99506.1"/>
    <property type="molecule type" value="Genomic_DNA"/>
</dbReference>
<sequence length="212" mass="23414">MNQSINEVYGKWTFVAVIAAVLTVAGLRPAAGQNPAGDDPAAQEATGDALPDGTHEDSEDEIEDPPYTPKSVSELQKSLSAIQFKVTQNEETEPAFRNKYWDNKKEGLYRCIVCGQSLFSSETKFKSGTGWPSFYDPISADRIGMKLDFKLIYPRQEVHCSRCKAHLGHVFGDGPKDKTGKRYCLNSAALRFEEQSEKPKSNSKTKASAAKE</sequence>
<dbReference type="GO" id="GO:0006979">
    <property type="term" value="P:response to oxidative stress"/>
    <property type="evidence" value="ECO:0007669"/>
    <property type="project" value="InterPro"/>
</dbReference>